<dbReference type="Proteomes" id="UP000295414">
    <property type="component" value="Unassembled WGS sequence"/>
</dbReference>
<accession>A0A4R3N5P7</accession>
<evidence type="ECO:0000313" key="2">
    <source>
        <dbReference type="Proteomes" id="UP000295414"/>
    </source>
</evidence>
<dbReference type="RefSeq" id="WP_114960950.1">
    <property type="nucleotide sequence ID" value="NZ_MSZW01000019.1"/>
</dbReference>
<dbReference type="EMBL" id="SMAP01000004">
    <property type="protein sequence ID" value="TCT24538.1"/>
    <property type="molecule type" value="Genomic_DNA"/>
</dbReference>
<dbReference type="Pfam" id="PF11159">
    <property type="entry name" value="DUF2939"/>
    <property type="match status" value="1"/>
</dbReference>
<sequence>MRTKLKWTLVPLGLLALLLLAYVAAGPWLAINGIRRLVAAGQQDELWRFVDFQRLQESLRPQLEEKIMRDILARTASRSGPLAIGKVSSAFTEPAVKAMASPQGLATLLQGSALARTTAPGAPNDGLKHAQTRFQSPSLFTATVASAEGRPVVFEFRRDGLGWKLTGLRLPD</sequence>
<organism evidence="1 2">
    <name type="scientific">Thermomonas haemolytica</name>
    <dbReference type="NCBI Taxonomy" id="141949"/>
    <lineage>
        <taxon>Bacteria</taxon>
        <taxon>Pseudomonadati</taxon>
        <taxon>Pseudomonadota</taxon>
        <taxon>Gammaproteobacteria</taxon>
        <taxon>Lysobacterales</taxon>
        <taxon>Lysobacteraceae</taxon>
        <taxon>Thermomonas</taxon>
    </lineage>
</organism>
<dbReference type="InterPro" id="IPR021330">
    <property type="entry name" value="DUF2939"/>
</dbReference>
<proteinExistence type="predicted"/>
<gene>
    <name evidence="1" type="ORF">EDC34_104227</name>
</gene>
<comment type="caution">
    <text evidence="1">The sequence shown here is derived from an EMBL/GenBank/DDBJ whole genome shotgun (WGS) entry which is preliminary data.</text>
</comment>
<evidence type="ECO:0000313" key="1">
    <source>
        <dbReference type="EMBL" id="TCT24538.1"/>
    </source>
</evidence>
<name>A0A4R3N5P7_9GAMM</name>
<dbReference type="OrthoDB" id="5739641at2"/>
<dbReference type="AlphaFoldDB" id="A0A4R3N5P7"/>
<reference evidence="1 2" key="1">
    <citation type="submission" date="2019-03" db="EMBL/GenBank/DDBJ databases">
        <title>Genomic Encyclopedia of Type Strains, Phase IV (KMG-IV): sequencing the most valuable type-strain genomes for metagenomic binning, comparative biology and taxonomic classification.</title>
        <authorList>
            <person name="Goeker M."/>
        </authorList>
    </citation>
    <scope>NUCLEOTIDE SEQUENCE [LARGE SCALE GENOMIC DNA]</scope>
    <source>
        <strain evidence="1 2">DSM 13605</strain>
    </source>
</reference>
<keyword evidence="2" id="KW-1185">Reference proteome</keyword>
<protein>
    <submittedName>
        <fullName evidence="1">DUF2939 family protein</fullName>
    </submittedName>
</protein>